<dbReference type="PANTHER" id="PTHR46300:SF7">
    <property type="entry name" value="P450, PUTATIVE (EUROFUNG)-RELATED"/>
    <property type="match status" value="1"/>
</dbReference>
<dbReference type="GO" id="GO:0005506">
    <property type="term" value="F:iron ion binding"/>
    <property type="evidence" value="ECO:0007669"/>
    <property type="project" value="InterPro"/>
</dbReference>
<dbReference type="PANTHER" id="PTHR46300">
    <property type="entry name" value="P450, PUTATIVE (EUROFUNG)-RELATED-RELATED"/>
    <property type="match status" value="1"/>
</dbReference>
<evidence type="ECO:0000313" key="12">
    <source>
        <dbReference type="EMBL" id="KAJ3743140.1"/>
    </source>
</evidence>
<gene>
    <name evidence="12" type="ORF">DFH05DRAFT_1622193</name>
</gene>
<dbReference type="GO" id="GO:0020037">
    <property type="term" value="F:heme binding"/>
    <property type="evidence" value="ECO:0007669"/>
    <property type="project" value="InterPro"/>
</dbReference>
<evidence type="ECO:0000256" key="6">
    <source>
        <dbReference type="ARBA" id="ARBA00023002"/>
    </source>
</evidence>
<dbReference type="Proteomes" id="UP001142393">
    <property type="component" value="Unassembled WGS sequence"/>
</dbReference>
<evidence type="ECO:0000256" key="7">
    <source>
        <dbReference type="ARBA" id="ARBA00023004"/>
    </source>
</evidence>
<dbReference type="InterPro" id="IPR002401">
    <property type="entry name" value="Cyt_P450_E_grp-I"/>
</dbReference>
<dbReference type="InterPro" id="IPR036396">
    <property type="entry name" value="Cyt_P450_sf"/>
</dbReference>
<dbReference type="SUPFAM" id="SSF48264">
    <property type="entry name" value="Cytochrome P450"/>
    <property type="match status" value="1"/>
</dbReference>
<evidence type="ECO:0000256" key="10">
    <source>
        <dbReference type="RuleBase" id="RU000461"/>
    </source>
</evidence>
<evidence type="ECO:0000256" key="4">
    <source>
        <dbReference type="ARBA" id="ARBA00022617"/>
    </source>
</evidence>
<sequence>MPFDIQHRVSELSITSTVVILTMIFIFCTWLRHQFGQNKLRPLPPGPRKLPLLGNSLDMPSTHQWLKFSEWADQFNTDILHLKVAGGDYIVLSSYEASTELLDKRSGIYSNRPHITMLQDLVGWDGDVVLLPYGKSLHAHRKLFHQEFHPANSMIHRPHEKKARTIFLNNLIETPEEWLEHIKQMIGTIILAVAYGIRVQSKDDANIVAAEKMTTIFKAAGMPGSFLVDIFPILRYIPSWFPGASFKRKAKSWRGIFQKTITPPFMHVKQAMINGTAEDSFTLRCLQNVKNPDPQANHLSEEEEIIKETAGAMYEAGADTGVTALRTFLLAMMSFPNVQKEAQEELDNMVGKERLPDYEDLDTGLLPFVYAVILECFRWQPVVPLGFPHKLDKEDTYKGYFFPKGSIVTSNVWRILRDEKIYGVDTDIFNPKRWLQLRTEKSNDGEQGRSKWTLNSNMMKNDPMSISFGFGRRVCPGKHMGLSTFHSTVASLLHCFDIAPPLGEDGIPMVPKIEYISGVLNSPAPFKCSINPRSKEHVAIVQQALMLI</sequence>
<evidence type="ECO:0000256" key="3">
    <source>
        <dbReference type="ARBA" id="ARBA00010617"/>
    </source>
</evidence>
<keyword evidence="8 10" id="KW-0503">Monooxygenase</keyword>
<comment type="cofactor">
    <cofactor evidence="1 9">
        <name>heme</name>
        <dbReference type="ChEBI" id="CHEBI:30413"/>
    </cofactor>
</comment>
<dbReference type="InterPro" id="IPR001128">
    <property type="entry name" value="Cyt_P450"/>
</dbReference>
<keyword evidence="11" id="KW-0812">Transmembrane</keyword>
<evidence type="ECO:0000256" key="11">
    <source>
        <dbReference type="SAM" id="Phobius"/>
    </source>
</evidence>
<keyword evidence="13" id="KW-1185">Reference proteome</keyword>
<dbReference type="InterPro" id="IPR017972">
    <property type="entry name" value="Cyt_P450_CS"/>
</dbReference>
<dbReference type="InterPro" id="IPR050364">
    <property type="entry name" value="Cytochrome_P450_fung"/>
</dbReference>
<dbReference type="PRINTS" id="PR00463">
    <property type="entry name" value="EP450I"/>
</dbReference>
<dbReference type="EMBL" id="JANVFU010000009">
    <property type="protein sequence ID" value="KAJ3743140.1"/>
    <property type="molecule type" value="Genomic_DNA"/>
</dbReference>
<name>A0A9W8NY75_9AGAR</name>
<evidence type="ECO:0000256" key="8">
    <source>
        <dbReference type="ARBA" id="ARBA00023033"/>
    </source>
</evidence>
<dbReference type="AlphaFoldDB" id="A0A9W8NY75"/>
<keyword evidence="7 9" id="KW-0408">Iron</keyword>
<comment type="similarity">
    <text evidence="3 10">Belongs to the cytochrome P450 family.</text>
</comment>
<accession>A0A9W8NY75</accession>
<keyword evidence="11" id="KW-1133">Transmembrane helix</keyword>
<comment type="pathway">
    <text evidence="2">Secondary metabolite biosynthesis.</text>
</comment>
<comment type="caution">
    <text evidence="12">The sequence shown here is derived from an EMBL/GenBank/DDBJ whole genome shotgun (WGS) entry which is preliminary data.</text>
</comment>
<evidence type="ECO:0000256" key="5">
    <source>
        <dbReference type="ARBA" id="ARBA00022723"/>
    </source>
</evidence>
<reference evidence="12 13" key="1">
    <citation type="journal article" date="2023" name="Proc. Natl. Acad. Sci. U.S.A.">
        <title>A global phylogenomic analysis of the shiitake genus Lentinula.</title>
        <authorList>
            <person name="Sierra-Patev S."/>
            <person name="Min B."/>
            <person name="Naranjo-Ortiz M."/>
            <person name="Looney B."/>
            <person name="Konkel Z."/>
            <person name="Slot J.C."/>
            <person name="Sakamoto Y."/>
            <person name="Steenwyk J.L."/>
            <person name="Rokas A."/>
            <person name="Carro J."/>
            <person name="Camarero S."/>
            <person name="Ferreira P."/>
            <person name="Molpeceres G."/>
            <person name="Ruiz-Duenas F.J."/>
            <person name="Serrano A."/>
            <person name="Henrissat B."/>
            <person name="Drula E."/>
            <person name="Hughes K.W."/>
            <person name="Mata J.L."/>
            <person name="Ishikawa N.K."/>
            <person name="Vargas-Isla R."/>
            <person name="Ushijima S."/>
            <person name="Smith C.A."/>
            <person name="Donoghue J."/>
            <person name="Ahrendt S."/>
            <person name="Andreopoulos W."/>
            <person name="He G."/>
            <person name="LaButti K."/>
            <person name="Lipzen A."/>
            <person name="Ng V."/>
            <person name="Riley R."/>
            <person name="Sandor L."/>
            <person name="Barry K."/>
            <person name="Martinez A.T."/>
            <person name="Xiao Y."/>
            <person name="Gibbons J.G."/>
            <person name="Terashima K."/>
            <person name="Grigoriev I.V."/>
            <person name="Hibbett D."/>
        </authorList>
    </citation>
    <scope>NUCLEOTIDE SEQUENCE [LARGE SCALE GENOMIC DNA]</scope>
    <source>
        <strain evidence="12 13">TFB7810</strain>
    </source>
</reference>
<organism evidence="12 13">
    <name type="scientific">Lentinula detonsa</name>
    <dbReference type="NCBI Taxonomy" id="2804962"/>
    <lineage>
        <taxon>Eukaryota</taxon>
        <taxon>Fungi</taxon>
        <taxon>Dikarya</taxon>
        <taxon>Basidiomycota</taxon>
        <taxon>Agaricomycotina</taxon>
        <taxon>Agaricomycetes</taxon>
        <taxon>Agaricomycetidae</taxon>
        <taxon>Agaricales</taxon>
        <taxon>Marasmiineae</taxon>
        <taxon>Omphalotaceae</taxon>
        <taxon>Lentinula</taxon>
    </lineage>
</organism>
<keyword evidence="6 10" id="KW-0560">Oxidoreductase</keyword>
<dbReference type="PROSITE" id="PS00086">
    <property type="entry name" value="CYTOCHROME_P450"/>
    <property type="match status" value="1"/>
</dbReference>
<dbReference type="CDD" id="cd11065">
    <property type="entry name" value="CYP64-like"/>
    <property type="match status" value="1"/>
</dbReference>
<keyword evidence="11" id="KW-0472">Membrane</keyword>
<proteinExistence type="inferred from homology"/>
<dbReference type="Gene3D" id="1.10.630.10">
    <property type="entry name" value="Cytochrome P450"/>
    <property type="match status" value="1"/>
</dbReference>
<evidence type="ECO:0000256" key="9">
    <source>
        <dbReference type="PIRSR" id="PIRSR602401-1"/>
    </source>
</evidence>
<protein>
    <submittedName>
        <fullName evidence="12">Cytochrome P450</fullName>
    </submittedName>
</protein>
<dbReference type="GO" id="GO:0016705">
    <property type="term" value="F:oxidoreductase activity, acting on paired donors, with incorporation or reduction of molecular oxygen"/>
    <property type="evidence" value="ECO:0007669"/>
    <property type="project" value="InterPro"/>
</dbReference>
<evidence type="ECO:0000256" key="1">
    <source>
        <dbReference type="ARBA" id="ARBA00001971"/>
    </source>
</evidence>
<keyword evidence="4 9" id="KW-0349">Heme</keyword>
<evidence type="ECO:0000256" key="2">
    <source>
        <dbReference type="ARBA" id="ARBA00005179"/>
    </source>
</evidence>
<keyword evidence="5 9" id="KW-0479">Metal-binding</keyword>
<feature type="transmembrane region" description="Helical" evidence="11">
    <location>
        <begin position="12"/>
        <end position="31"/>
    </location>
</feature>
<evidence type="ECO:0000313" key="13">
    <source>
        <dbReference type="Proteomes" id="UP001142393"/>
    </source>
</evidence>
<dbReference type="GO" id="GO:0004497">
    <property type="term" value="F:monooxygenase activity"/>
    <property type="evidence" value="ECO:0007669"/>
    <property type="project" value="UniProtKB-KW"/>
</dbReference>
<feature type="binding site" description="axial binding residue" evidence="9">
    <location>
        <position position="475"/>
    </location>
    <ligand>
        <name>heme</name>
        <dbReference type="ChEBI" id="CHEBI:30413"/>
    </ligand>
    <ligandPart>
        <name>Fe</name>
        <dbReference type="ChEBI" id="CHEBI:18248"/>
    </ligandPart>
</feature>
<dbReference type="Pfam" id="PF00067">
    <property type="entry name" value="p450"/>
    <property type="match status" value="1"/>
</dbReference>